<gene>
    <name evidence="2" type="ORF">Aam_030_057</name>
</gene>
<reference evidence="2 3" key="1">
    <citation type="submission" date="2012-11" db="EMBL/GenBank/DDBJ databases">
        <title>Whole genome sequence of Acidocella aminolytica 101 = DSM 11237.</title>
        <authorList>
            <person name="Azuma Y."/>
            <person name="Higashiura N."/>
            <person name="Hirakawa H."/>
            <person name="Matsushita K."/>
        </authorList>
    </citation>
    <scope>NUCLEOTIDE SEQUENCE [LARGE SCALE GENOMIC DNA]</scope>
    <source>
        <strain evidence="3">101 / DSM 11237</strain>
    </source>
</reference>
<name>A0A0D6PG55_9PROT</name>
<dbReference type="AlphaFoldDB" id="A0A0D6PG55"/>
<proteinExistence type="predicted"/>
<keyword evidence="3" id="KW-1185">Reference proteome</keyword>
<evidence type="ECO:0000313" key="2">
    <source>
        <dbReference type="EMBL" id="GAN79824.1"/>
    </source>
</evidence>
<sequence length="131" mass="13032">MKLKHLQGIVGAFLAVAVCVGLSACAHPPAALSVSNVPAPVTALMTTYMAADAGAMTYEALPACGAGQTPCKTAATVAEIKALDDAAWKAITPVVKAAETGQSVTNAAETSAAQAAVSAFSSYLSQHGVKN</sequence>
<comment type="caution">
    <text evidence="2">The sequence shown here is derived from an EMBL/GenBank/DDBJ whole genome shotgun (WGS) entry which is preliminary data.</text>
</comment>
<dbReference type="PROSITE" id="PS51257">
    <property type="entry name" value="PROKAR_LIPOPROTEIN"/>
    <property type="match status" value="1"/>
</dbReference>
<accession>A0A0D6PG55</accession>
<evidence type="ECO:0000313" key="3">
    <source>
        <dbReference type="Proteomes" id="UP000032668"/>
    </source>
</evidence>
<keyword evidence="1" id="KW-0732">Signal</keyword>
<dbReference type="RefSeq" id="WP_048878256.1">
    <property type="nucleotide sequence ID" value="NZ_BANC01000030.1"/>
</dbReference>
<evidence type="ECO:0000256" key="1">
    <source>
        <dbReference type="SAM" id="SignalP"/>
    </source>
</evidence>
<dbReference type="STRING" id="1120923.SAMN02746095_02976"/>
<dbReference type="Proteomes" id="UP000032668">
    <property type="component" value="Unassembled WGS sequence"/>
</dbReference>
<feature type="chain" id="PRO_5010230473" description="Lipoprotein" evidence="1">
    <location>
        <begin position="27"/>
        <end position="131"/>
    </location>
</feature>
<protein>
    <recommendedName>
        <fullName evidence="4">Lipoprotein</fullName>
    </recommendedName>
</protein>
<dbReference type="EMBL" id="BANC01000030">
    <property type="protein sequence ID" value="GAN79824.1"/>
    <property type="molecule type" value="Genomic_DNA"/>
</dbReference>
<evidence type="ECO:0008006" key="4">
    <source>
        <dbReference type="Google" id="ProtNLM"/>
    </source>
</evidence>
<feature type="signal peptide" evidence="1">
    <location>
        <begin position="1"/>
        <end position="26"/>
    </location>
</feature>
<organism evidence="2 3">
    <name type="scientific">Acidocella aminolytica 101 = DSM 11237</name>
    <dbReference type="NCBI Taxonomy" id="1120923"/>
    <lineage>
        <taxon>Bacteria</taxon>
        <taxon>Pseudomonadati</taxon>
        <taxon>Pseudomonadota</taxon>
        <taxon>Alphaproteobacteria</taxon>
        <taxon>Acetobacterales</taxon>
        <taxon>Acidocellaceae</taxon>
        <taxon>Acidocella</taxon>
    </lineage>
</organism>